<dbReference type="RefSeq" id="WP_311771537.1">
    <property type="nucleotide sequence ID" value="NZ_JACHJQ010000012.1"/>
</dbReference>
<dbReference type="EMBL" id="JACHJQ010000012">
    <property type="protein sequence ID" value="MBB4912172.1"/>
    <property type="molecule type" value="Genomic_DNA"/>
</dbReference>
<dbReference type="InterPro" id="IPR000835">
    <property type="entry name" value="HTH_MarR-typ"/>
</dbReference>
<dbReference type="AlphaFoldDB" id="A0A7W7QEK9"/>
<dbReference type="Gene3D" id="1.10.10.10">
    <property type="entry name" value="Winged helix-like DNA-binding domain superfamily/Winged helix DNA-binding domain"/>
    <property type="match status" value="1"/>
</dbReference>
<dbReference type="PRINTS" id="PR00598">
    <property type="entry name" value="HTHMARR"/>
</dbReference>
<dbReference type="InterPro" id="IPR011991">
    <property type="entry name" value="ArsR-like_HTH"/>
</dbReference>
<dbReference type="PANTHER" id="PTHR33164:SF106">
    <property type="entry name" value="TRANSCRIPTIONAL REGULATORY PROTEIN"/>
    <property type="match status" value="1"/>
</dbReference>
<keyword evidence="2" id="KW-0238">DNA-binding</keyword>
<dbReference type="SMART" id="SM00347">
    <property type="entry name" value="HTH_MARR"/>
    <property type="match status" value="1"/>
</dbReference>
<organism evidence="2 3">
    <name type="scientific">Actinophytocola algeriensis</name>
    <dbReference type="NCBI Taxonomy" id="1768010"/>
    <lineage>
        <taxon>Bacteria</taxon>
        <taxon>Bacillati</taxon>
        <taxon>Actinomycetota</taxon>
        <taxon>Actinomycetes</taxon>
        <taxon>Pseudonocardiales</taxon>
        <taxon>Pseudonocardiaceae</taxon>
    </lineage>
</organism>
<dbReference type="PROSITE" id="PS50995">
    <property type="entry name" value="HTH_MARR_2"/>
    <property type="match status" value="1"/>
</dbReference>
<proteinExistence type="predicted"/>
<keyword evidence="3" id="KW-1185">Reference proteome</keyword>
<evidence type="ECO:0000313" key="2">
    <source>
        <dbReference type="EMBL" id="MBB4912172.1"/>
    </source>
</evidence>
<protein>
    <submittedName>
        <fullName evidence="2">DNA-binding MarR family transcriptional regulator</fullName>
    </submittedName>
</protein>
<dbReference type="GO" id="GO:0003677">
    <property type="term" value="F:DNA binding"/>
    <property type="evidence" value="ECO:0007669"/>
    <property type="project" value="UniProtKB-KW"/>
</dbReference>
<evidence type="ECO:0000259" key="1">
    <source>
        <dbReference type="PROSITE" id="PS50995"/>
    </source>
</evidence>
<dbReference type="InterPro" id="IPR036390">
    <property type="entry name" value="WH_DNA-bd_sf"/>
</dbReference>
<comment type="caution">
    <text evidence="2">The sequence shown here is derived from an EMBL/GenBank/DDBJ whole genome shotgun (WGS) entry which is preliminary data.</text>
</comment>
<sequence>MTQGDSLGRELSTAVVAFHEAVGAYLGVSAVDQRALGVIGARGPLSAGALAKEIGLTPGAVTGMVDRLERAGLVERAPDPADRRRVVITVAAKGRGAFGEVFGGLSTAMNAMVGRYSVAEQQVIADWVTRTIDILREQTRELSRRTSKR</sequence>
<dbReference type="CDD" id="cd00090">
    <property type="entry name" value="HTH_ARSR"/>
    <property type="match status" value="1"/>
</dbReference>
<dbReference type="GO" id="GO:0006950">
    <property type="term" value="P:response to stress"/>
    <property type="evidence" value="ECO:0007669"/>
    <property type="project" value="TreeGrafter"/>
</dbReference>
<evidence type="ECO:0000313" key="3">
    <source>
        <dbReference type="Proteomes" id="UP000520767"/>
    </source>
</evidence>
<reference evidence="2 3" key="1">
    <citation type="submission" date="2020-08" db="EMBL/GenBank/DDBJ databases">
        <title>Genomic Encyclopedia of Type Strains, Phase III (KMG-III): the genomes of soil and plant-associated and newly described type strains.</title>
        <authorList>
            <person name="Whitman W."/>
        </authorList>
    </citation>
    <scope>NUCLEOTIDE SEQUENCE [LARGE SCALE GENOMIC DNA]</scope>
    <source>
        <strain evidence="2 3">CECT 8960</strain>
    </source>
</reference>
<name>A0A7W7QEK9_9PSEU</name>
<dbReference type="PANTHER" id="PTHR33164">
    <property type="entry name" value="TRANSCRIPTIONAL REGULATOR, MARR FAMILY"/>
    <property type="match status" value="1"/>
</dbReference>
<feature type="domain" description="HTH marR-type" evidence="1">
    <location>
        <begin position="4"/>
        <end position="133"/>
    </location>
</feature>
<dbReference type="GO" id="GO:0003700">
    <property type="term" value="F:DNA-binding transcription factor activity"/>
    <property type="evidence" value="ECO:0007669"/>
    <property type="project" value="InterPro"/>
</dbReference>
<dbReference type="SUPFAM" id="SSF46785">
    <property type="entry name" value="Winged helix' DNA-binding domain"/>
    <property type="match status" value="1"/>
</dbReference>
<dbReference type="InterPro" id="IPR036388">
    <property type="entry name" value="WH-like_DNA-bd_sf"/>
</dbReference>
<dbReference type="InterPro" id="IPR039422">
    <property type="entry name" value="MarR/SlyA-like"/>
</dbReference>
<gene>
    <name evidence="2" type="ORF">FHR82_008443</name>
</gene>
<dbReference type="Pfam" id="PF12802">
    <property type="entry name" value="MarR_2"/>
    <property type="match status" value="1"/>
</dbReference>
<accession>A0A7W7QEK9</accession>
<dbReference type="Proteomes" id="UP000520767">
    <property type="component" value="Unassembled WGS sequence"/>
</dbReference>